<dbReference type="AlphaFoldDB" id="A0A2X3UPC7"/>
<name>A0A2X3UPC7_STRTR</name>
<gene>
    <name evidence="1" type="ORF">NCTC12958_01990</name>
</gene>
<dbReference type="RefSeq" id="WP_024703998.1">
    <property type="nucleotide sequence ID" value="NZ_CATNME010000006.1"/>
</dbReference>
<reference evidence="1 2" key="1">
    <citation type="submission" date="2018-06" db="EMBL/GenBank/DDBJ databases">
        <authorList>
            <consortium name="Pathogen Informatics"/>
            <person name="Doyle S."/>
        </authorList>
    </citation>
    <scope>NUCLEOTIDE SEQUENCE [LARGE SCALE GENOMIC DNA]</scope>
    <source>
        <strain evidence="1 2">NCTC12958</strain>
    </source>
</reference>
<evidence type="ECO:0000313" key="2">
    <source>
        <dbReference type="Proteomes" id="UP000249634"/>
    </source>
</evidence>
<accession>A0A2X3UPC7</accession>
<evidence type="ECO:0000313" key="1">
    <source>
        <dbReference type="EMBL" id="SQF25759.1"/>
    </source>
</evidence>
<sequence length="87" mass="9066">MNSKKIISSVSLATAVLATGIISQEAHADSVDNTTTTTASQAQPQLVTAEQFASAKATFENNQEAQAQAQSAADSKKQTFGVCFLDT</sequence>
<organism evidence="1 2">
    <name type="scientific">Streptococcus thermophilus</name>
    <dbReference type="NCBI Taxonomy" id="1308"/>
    <lineage>
        <taxon>Bacteria</taxon>
        <taxon>Bacillati</taxon>
        <taxon>Bacillota</taxon>
        <taxon>Bacilli</taxon>
        <taxon>Lactobacillales</taxon>
        <taxon>Streptococcaceae</taxon>
        <taxon>Streptococcus</taxon>
    </lineage>
</organism>
<protein>
    <submittedName>
        <fullName evidence="1">Uncharacterized protein</fullName>
    </submittedName>
</protein>
<proteinExistence type="predicted"/>
<dbReference type="EMBL" id="LS483339">
    <property type="protein sequence ID" value="SQF25759.1"/>
    <property type="molecule type" value="Genomic_DNA"/>
</dbReference>
<dbReference type="Proteomes" id="UP000249634">
    <property type="component" value="Chromosome 1"/>
</dbReference>